<dbReference type="PANTHER" id="PTHR46797">
    <property type="entry name" value="HTH-TYPE TRANSCRIPTIONAL REGULATOR"/>
    <property type="match status" value="1"/>
</dbReference>
<dbReference type="InterPro" id="IPR050807">
    <property type="entry name" value="TransReg_Diox_bact_type"/>
</dbReference>
<dbReference type="CDD" id="cd00093">
    <property type="entry name" value="HTH_XRE"/>
    <property type="match status" value="1"/>
</dbReference>
<dbReference type="SUPFAM" id="SSF47413">
    <property type="entry name" value="lambda repressor-like DNA-binding domains"/>
    <property type="match status" value="1"/>
</dbReference>
<protein>
    <submittedName>
        <fullName evidence="3">Helix-turn-helix transcriptional regulator</fullName>
    </submittedName>
</protein>
<dbReference type="GO" id="GO:0003700">
    <property type="term" value="F:DNA-binding transcription factor activity"/>
    <property type="evidence" value="ECO:0007669"/>
    <property type="project" value="TreeGrafter"/>
</dbReference>
<dbReference type="PANTHER" id="PTHR46797:SF1">
    <property type="entry name" value="METHYLPHOSPHONATE SYNTHASE"/>
    <property type="match status" value="1"/>
</dbReference>
<organism evidence="3 4">
    <name type="scientific">Pontibacter cellulosilyticus</name>
    <dbReference type="NCBI Taxonomy" id="1720253"/>
    <lineage>
        <taxon>Bacteria</taxon>
        <taxon>Pseudomonadati</taxon>
        <taxon>Bacteroidota</taxon>
        <taxon>Cytophagia</taxon>
        <taxon>Cytophagales</taxon>
        <taxon>Hymenobacteraceae</taxon>
        <taxon>Pontibacter</taxon>
    </lineage>
</organism>
<sequence>MCFCCVESTSKKDFLKTFGRHLKRLRVERGLTQANLAFEAGLSESQVQRIEYGNHNFSIMTLLAMARALELSPGQLLDL</sequence>
<dbReference type="InterPro" id="IPR001387">
    <property type="entry name" value="Cro/C1-type_HTH"/>
</dbReference>
<evidence type="ECO:0000259" key="2">
    <source>
        <dbReference type="PROSITE" id="PS50943"/>
    </source>
</evidence>
<dbReference type="GO" id="GO:0005829">
    <property type="term" value="C:cytosol"/>
    <property type="evidence" value="ECO:0007669"/>
    <property type="project" value="TreeGrafter"/>
</dbReference>
<dbReference type="Pfam" id="PF13560">
    <property type="entry name" value="HTH_31"/>
    <property type="match status" value="1"/>
</dbReference>
<reference evidence="3" key="1">
    <citation type="submission" date="2020-08" db="EMBL/GenBank/DDBJ databases">
        <title>Pontibacter sp. SD6 16S ribosomal RNA gene Genome sequencing and assembly.</title>
        <authorList>
            <person name="Kang M."/>
        </authorList>
    </citation>
    <scope>NUCLEOTIDE SEQUENCE</scope>
    <source>
        <strain evidence="3">SD6</strain>
    </source>
</reference>
<evidence type="ECO:0000313" key="3">
    <source>
        <dbReference type="EMBL" id="MBC5992415.1"/>
    </source>
</evidence>
<evidence type="ECO:0000313" key="4">
    <source>
        <dbReference type="Proteomes" id="UP000603640"/>
    </source>
</evidence>
<keyword evidence="4" id="KW-1185">Reference proteome</keyword>
<accession>A0A923N3W2</accession>
<name>A0A923N3W2_9BACT</name>
<dbReference type="Gene3D" id="1.10.260.40">
    <property type="entry name" value="lambda repressor-like DNA-binding domains"/>
    <property type="match status" value="1"/>
</dbReference>
<proteinExistence type="predicted"/>
<gene>
    <name evidence="3" type="ORF">H8S84_06145</name>
</gene>
<dbReference type="EMBL" id="JACRVF010000001">
    <property type="protein sequence ID" value="MBC5992415.1"/>
    <property type="molecule type" value="Genomic_DNA"/>
</dbReference>
<dbReference type="InterPro" id="IPR010982">
    <property type="entry name" value="Lambda_DNA-bd_dom_sf"/>
</dbReference>
<keyword evidence="1" id="KW-0238">DNA-binding</keyword>
<dbReference type="SMART" id="SM00530">
    <property type="entry name" value="HTH_XRE"/>
    <property type="match status" value="1"/>
</dbReference>
<dbReference type="PROSITE" id="PS50943">
    <property type="entry name" value="HTH_CROC1"/>
    <property type="match status" value="1"/>
</dbReference>
<comment type="caution">
    <text evidence="3">The sequence shown here is derived from an EMBL/GenBank/DDBJ whole genome shotgun (WGS) entry which is preliminary data.</text>
</comment>
<dbReference type="Proteomes" id="UP000603640">
    <property type="component" value="Unassembled WGS sequence"/>
</dbReference>
<feature type="domain" description="HTH cro/C1-type" evidence="2">
    <location>
        <begin position="22"/>
        <end position="76"/>
    </location>
</feature>
<dbReference type="GO" id="GO:0003677">
    <property type="term" value="F:DNA binding"/>
    <property type="evidence" value="ECO:0007669"/>
    <property type="project" value="UniProtKB-KW"/>
</dbReference>
<dbReference type="AlphaFoldDB" id="A0A923N3W2"/>
<evidence type="ECO:0000256" key="1">
    <source>
        <dbReference type="ARBA" id="ARBA00023125"/>
    </source>
</evidence>